<evidence type="ECO:0000313" key="14">
    <source>
        <dbReference type="Proteomes" id="UP000825729"/>
    </source>
</evidence>
<evidence type="ECO:0000256" key="10">
    <source>
        <dbReference type="ARBA" id="ARBA00023136"/>
    </source>
</evidence>
<dbReference type="InterPro" id="IPR002401">
    <property type="entry name" value="Cyt_P450_E_grp-I"/>
</dbReference>
<dbReference type="PROSITE" id="PS00086">
    <property type="entry name" value="CYTOCHROME_P450"/>
    <property type="match status" value="1"/>
</dbReference>
<evidence type="ECO:0000256" key="1">
    <source>
        <dbReference type="ARBA" id="ARBA00004370"/>
    </source>
</evidence>
<keyword evidence="5 11" id="KW-0479">Metal-binding</keyword>
<organism evidence="13 14">
    <name type="scientific">Aristolochia fimbriata</name>
    <name type="common">White veined hardy Dutchman's pipe vine</name>
    <dbReference type="NCBI Taxonomy" id="158543"/>
    <lineage>
        <taxon>Eukaryota</taxon>
        <taxon>Viridiplantae</taxon>
        <taxon>Streptophyta</taxon>
        <taxon>Embryophyta</taxon>
        <taxon>Tracheophyta</taxon>
        <taxon>Spermatophyta</taxon>
        <taxon>Magnoliopsida</taxon>
        <taxon>Magnoliidae</taxon>
        <taxon>Piperales</taxon>
        <taxon>Aristolochiaceae</taxon>
        <taxon>Aristolochia</taxon>
    </lineage>
</organism>
<dbReference type="AlphaFoldDB" id="A0AAV7E7B4"/>
<reference evidence="13 14" key="1">
    <citation type="submission" date="2021-07" db="EMBL/GenBank/DDBJ databases">
        <title>The Aristolochia fimbriata genome: insights into angiosperm evolution, floral development and chemical biosynthesis.</title>
        <authorList>
            <person name="Jiao Y."/>
        </authorList>
    </citation>
    <scope>NUCLEOTIDE SEQUENCE [LARGE SCALE GENOMIC DNA]</scope>
    <source>
        <strain evidence="13">IBCAS-2021</strain>
        <tissue evidence="13">Leaf</tissue>
    </source>
</reference>
<comment type="caution">
    <text evidence="13">The sequence shown here is derived from an EMBL/GenBank/DDBJ whole genome shotgun (WGS) entry which is preliminary data.</text>
</comment>
<dbReference type="GO" id="GO:0020037">
    <property type="term" value="F:heme binding"/>
    <property type="evidence" value="ECO:0007669"/>
    <property type="project" value="InterPro"/>
</dbReference>
<dbReference type="PANTHER" id="PTHR24282:SF255">
    <property type="entry name" value="CYTOCHROME P450 72A11-RELATED"/>
    <property type="match status" value="1"/>
</dbReference>
<keyword evidence="4" id="KW-0812">Transmembrane</keyword>
<dbReference type="SUPFAM" id="SSF48264">
    <property type="entry name" value="Cytochrome P450"/>
    <property type="match status" value="1"/>
</dbReference>
<dbReference type="InterPro" id="IPR036396">
    <property type="entry name" value="Cyt_P450_sf"/>
</dbReference>
<evidence type="ECO:0000256" key="6">
    <source>
        <dbReference type="ARBA" id="ARBA00022989"/>
    </source>
</evidence>
<sequence length="378" mass="43168">MEPELVREVLSNKFGHFERPTSSGLLKQLVTGLADHEGKKWAKHRRIINPAFHVEKLKRMLPSFSASCSELMERWETLVAELTRDGISRAAFGSSYKEGNRIFELLTELSERILEALRSPQFPGLRYLPTKRNLKIWEVDRVVGALLTNLIKKREQEMKMGESTDDLLGLLLESNMIRENSECKIFYLAGQETTSVLLTWTMVVLGMHPDWQTKARDEVLQTFGKNEPDFDGLSRLKILTMILYEVLRLYPPALNLFRSPVKKILGSHRFIPGVQLTFPVLLMHHDRELWGEDVEEFKPERFAQGISKASKNQSAFFPFGWGPHICVGQNFALAEAKLALSMILQRFSFHLSPTYAHAPSPTIALQPQHGAQLIFGRV</sequence>
<dbReference type="GO" id="GO:0004497">
    <property type="term" value="F:monooxygenase activity"/>
    <property type="evidence" value="ECO:0007669"/>
    <property type="project" value="UniProtKB-KW"/>
</dbReference>
<evidence type="ECO:0000313" key="13">
    <source>
        <dbReference type="EMBL" id="KAG9444770.1"/>
    </source>
</evidence>
<keyword evidence="8 11" id="KW-0408">Iron</keyword>
<proteinExistence type="inferred from homology"/>
<dbReference type="PRINTS" id="PR00385">
    <property type="entry name" value="P450"/>
</dbReference>
<comment type="cofactor">
    <cofactor evidence="11">
        <name>heme</name>
        <dbReference type="ChEBI" id="CHEBI:30413"/>
    </cofactor>
</comment>
<dbReference type="GO" id="GO:0016705">
    <property type="term" value="F:oxidoreductase activity, acting on paired donors, with incorporation or reduction of molecular oxygen"/>
    <property type="evidence" value="ECO:0007669"/>
    <property type="project" value="InterPro"/>
</dbReference>
<keyword evidence="14" id="KW-1185">Reference proteome</keyword>
<keyword evidence="7 12" id="KW-0560">Oxidoreductase</keyword>
<dbReference type="PRINTS" id="PR00463">
    <property type="entry name" value="EP450I"/>
</dbReference>
<dbReference type="Gene3D" id="1.10.630.10">
    <property type="entry name" value="Cytochrome P450"/>
    <property type="match status" value="1"/>
</dbReference>
<evidence type="ECO:0000256" key="7">
    <source>
        <dbReference type="ARBA" id="ARBA00023002"/>
    </source>
</evidence>
<evidence type="ECO:0000256" key="9">
    <source>
        <dbReference type="ARBA" id="ARBA00023033"/>
    </source>
</evidence>
<keyword evidence="10" id="KW-0472">Membrane</keyword>
<evidence type="ECO:0000256" key="5">
    <source>
        <dbReference type="ARBA" id="ARBA00022723"/>
    </source>
</evidence>
<evidence type="ECO:0000256" key="3">
    <source>
        <dbReference type="ARBA" id="ARBA00022617"/>
    </source>
</evidence>
<dbReference type="Proteomes" id="UP000825729">
    <property type="component" value="Unassembled WGS sequence"/>
</dbReference>
<keyword evidence="9 12" id="KW-0503">Monooxygenase</keyword>
<name>A0AAV7E7B4_ARIFI</name>
<dbReference type="GO" id="GO:0016020">
    <property type="term" value="C:membrane"/>
    <property type="evidence" value="ECO:0007669"/>
    <property type="project" value="UniProtKB-SubCell"/>
</dbReference>
<dbReference type="PANTHER" id="PTHR24282">
    <property type="entry name" value="CYTOCHROME P450 FAMILY MEMBER"/>
    <property type="match status" value="1"/>
</dbReference>
<dbReference type="InterPro" id="IPR017972">
    <property type="entry name" value="Cyt_P450_CS"/>
</dbReference>
<dbReference type="InterPro" id="IPR050665">
    <property type="entry name" value="Cytochrome_P450_Monooxygen"/>
</dbReference>
<comment type="similarity">
    <text evidence="2 12">Belongs to the cytochrome P450 family.</text>
</comment>
<evidence type="ECO:0000256" key="11">
    <source>
        <dbReference type="PIRSR" id="PIRSR602401-1"/>
    </source>
</evidence>
<keyword evidence="3 11" id="KW-0349">Heme</keyword>
<feature type="binding site" description="axial binding residue" evidence="11">
    <location>
        <position position="326"/>
    </location>
    <ligand>
        <name>heme</name>
        <dbReference type="ChEBI" id="CHEBI:30413"/>
    </ligand>
    <ligandPart>
        <name>Fe</name>
        <dbReference type="ChEBI" id="CHEBI:18248"/>
    </ligandPart>
</feature>
<dbReference type="EMBL" id="JAINDJ010000006">
    <property type="protein sequence ID" value="KAG9444770.1"/>
    <property type="molecule type" value="Genomic_DNA"/>
</dbReference>
<dbReference type="GO" id="GO:0005506">
    <property type="term" value="F:iron ion binding"/>
    <property type="evidence" value="ECO:0007669"/>
    <property type="project" value="InterPro"/>
</dbReference>
<accession>A0AAV7E7B4</accession>
<evidence type="ECO:0000256" key="8">
    <source>
        <dbReference type="ARBA" id="ARBA00023004"/>
    </source>
</evidence>
<gene>
    <name evidence="13" type="ORF">H6P81_016110</name>
</gene>
<dbReference type="Pfam" id="PF00067">
    <property type="entry name" value="p450"/>
    <property type="match status" value="1"/>
</dbReference>
<evidence type="ECO:0000256" key="4">
    <source>
        <dbReference type="ARBA" id="ARBA00022692"/>
    </source>
</evidence>
<evidence type="ECO:0000256" key="2">
    <source>
        <dbReference type="ARBA" id="ARBA00010617"/>
    </source>
</evidence>
<dbReference type="InterPro" id="IPR001128">
    <property type="entry name" value="Cyt_P450"/>
</dbReference>
<protein>
    <recommendedName>
        <fullName evidence="15">Cytochrome P450</fullName>
    </recommendedName>
</protein>
<evidence type="ECO:0000256" key="12">
    <source>
        <dbReference type="RuleBase" id="RU000461"/>
    </source>
</evidence>
<keyword evidence="6" id="KW-1133">Transmembrane helix</keyword>
<comment type="subcellular location">
    <subcellularLocation>
        <location evidence="1">Membrane</location>
    </subcellularLocation>
</comment>
<evidence type="ECO:0008006" key="15">
    <source>
        <dbReference type="Google" id="ProtNLM"/>
    </source>
</evidence>